<dbReference type="EMBL" id="JAAMOB010000003">
    <property type="protein sequence ID" value="KAF4116230.1"/>
    <property type="molecule type" value="Genomic_DNA"/>
</dbReference>
<comment type="caution">
    <text evidence="1">The sequence shown here is derived from an EMBL/GenBank/DDBJ whole genome shotgun (WGS) entry which is preliminary data.</text>
</comment>
<dbReference type="Proteomes" id="UP000579812">
    <property type="component" value="Unassembled WGS sequence"/>
</dbReference>
<proteinExistence type="predicted"/>
<organism evidence="1 2">
    <name type="scientific">Onychostoma macrolepis</name>
    <dbReference type="NCBI Taxonomy" id="369639"/>
    <lineage>
        <taxon>Eukaryota</taxon>
        <taxon>Metazoa</taxon>
        <taxon>Chordata</taxon>
        <taxon>Craniata</taxon>
        <taxon>Vertebrata</taxon>
        <taxon>Euteleostomi</taxon>
        <taxon>Actinopterygii</taxon>
        <taxon>Neopterygii</taxon>
        <taxon>Teleostei</taxon>
        <taxon>Ostariophysi</taxon>
        <taxon>Cypriniformes</taxon>
        <taxon>Cyprinidae</taxon>
        <taxon>Acrossocheilinae</taxon>
        <taxon>Onychostoma</taxon>
    </lineage>
</organism>
<accession>A0A7J6DAF4</accession>
<name>A0A7J6DAF4_9TELE</name>
<evidence type="ECO:0000313" key="1">
    <source>
        <dbReference type="EMBL" id="KAF4116230.1"/>
    </source>
</evidence>
<evidence type="ECO:0000313" key="2">
    <source>
        <dbReference type="Proteomes" id="UP000579812"/>
    </source>
</evidence>
<gene>
    <name evidence="1" type="ORF">G5714_003719</name>
</gene>
<dbReference type="AlphaFoldDB" id="A0A7J6DAF4"/>
<reference evidence="1 2" key="1">
    <citation type="submission" date="2020-04" db="EMBL/GenBank/DDBJ databases">
        <title>Chromosome-level genome assembly of a cyprinid fish Onychostoma macrolepis by integration of Nanopore Sequencing, Bionano and Hi-C technology.</title>
        <authorList>
            <person name="Wang D."/>
        </authorList>
    </citation>
    <scope>NUCLEOTIDE SEQUENCE [LARGE SCALE GENOMIC DNA]</scope>
    <source>
        <strain evidence="1">SWU-2019</strain>
        <tissue evidence="1">Muscle</tissue>
    </source>
</reference>
<protein>
    <submittedName>
        <fullName evidence="1">Uncharacterized protein</fullName>
    </submittedName>
</protein>
<sequence length="114" mass="12668">MWSNKLVLDNKNNRDFIGHHHVCQKQAPPPRKKADYGSSSLKAEVKAEARRLETHQAAGGVFSLSLTAKDLTGREKRRTHISRFVHPVGAISPSFSHFLSLVLSLSTPSSPELR</sequence>
<keyword evidence="2" id="KW-1185">Reference proteome</keyword>